<sequence>MNPSVTFVPADEMPTIHQAILDANITRYLAAAGMVIVIYDQLLSLPEEVDMFWKGRRSLSTSLYLTNRYLVPAILITTAYQMCGFNSPLSHMRCRLLISIPAVLGTILLGVAFLLVFMTVVQIWENCRLVVWVLSGCLILSFCTMSAMLGIAIVQMWDGITYSSEADMCIMQTVSKSLVGVFAAPMVFDLMALGCIVMNTLSRPRRADLLLYKALCSDGIIFFATFAFLHVSEVALSATLQPNYIFMSVYFVCPLTNASLSHLLFNIRRFDLDSWK</sequence>
<name>F8Q863_SERL3</name>
<dbReference type="Proteomes" id="UP000008063">
    <property type="component" value="Unassembled WGS sequence"/>
</dbReference>
<dbReference type="OrthoDB" id="3251775at2759"/>
<dbReference type="EMBL" id="GL945485">
    <property type="protein sequence ID" value="EGN95751.1"/>
    <property type="molecule type" value="Genomic_DNA"/>
</dbReference>
<feature type="transmembrane region" description="Helical" evidence="1">
    <location>
        <begin position="210"/>
        <end position="232"/>
    </location>
</feature>
<evidence type="ECO:0000313" key="4">
    <source>
        <dbReference type="Proteomes" id="UP000008063"/>
    </source>
</evidence>
<reference evidence="4" key="1">
    <citation type="journal article" date="2011" name="Science">
        <title>The plant cell wall-decomposing machinery underlies the functional diversity of forest fungi.</title>
        <authorList>
            <person name="Eastwood D.C."/>
            <person name="Floudas D."/>
            <person name="Binder M."/>
            <person name="Majcherczyk A."/>
            <person name="Schneider P."/>
            <person name="Aerts A."/>
            <person name="Asiegbu F.O."/>
            <person name="Baker S.E."/>
            <person name="Barry K."/>
            <person name="Bendiksby M."/>
            <person name="Blumentritt M."/>
            <person name="Coutinho P.M."/>
            <person name="Cullen D."/>
            <person name="de Vries R.P."/>
            <person name="Gathman A."/>
            <person name="Goodell B."/>
            <person name="Henrissat B."/>
            <person name="Ihrmark K."/>
            <person name="Kauserud H."/>
            <person name="Kohler A."/>
            <person name="LaButti K."/>
            <person name="Lapidus A."/>
            <person name="Lavin J.L."/>
            <person name="Lee Y.-H."/>
            <person name="Lindquist E."/>
            <person name="Lilly W."/>
            <person name="Lucas S."/>
            <person name="Morin E."/>
            <person name="Murat C."/>
            <person name="Oguiza J.A."/>
            <person name="Park J."/>
            <person name="Pisabarro A.G."/>
            <person name="Riley R."/>
            <person name="Rosling A."/>
            <person name="Salamov A."/>
            <person name="Schmidt O."/>
            <person name="Schmutz J."/>
            <person name="Skrede I."/>
            <person name="Stenlid J."/>
            <person name="Wiebenga A."/>
            <person name="Xie X."/>
            <person name="Kuees U."/>
            <person name="Hibbett D.S."/>
            <person name="Hoffmeister D."/>
            <person name="Hoegberg N."/>
            <person name="Martin F."/>
            <person name="Grigoriev I.V."/>
            <person name="Watkinson S.C."/>
        </authorList>
    </citation>
    <scope>NUCLEOTIDE SEQUENCE [LARGE SCALE GENOMIC DNA]</scope>
    <source>
        <strain evidence="4">strain S7.3</strain>
    </source>
</reference>
<evidence type="ECO:0000259" key="2">
    <source>
        <dbReference type="Pfam" id="PF20151"/>
    </source>
</evidence>
<keyword evidence="4" id="KW-1185">Reference proteome</keyword>
<dbReference type="Pfam" id="PF20151">
    <property type="entry name" value="DUF6533"/>
    <property type="match status" value="1"/>
</dbReference>
<feature type="domain" description="DUF6533" evidence="2">
    <location>
        <begin position="28"/>
        <end position="72"/>
    </location>
</feature>
<dbReference type="InParanoid" id="F8Q863"/>
<keyword evidence="1" id="KW-0472">Membrane</keyword>
<feature type="transmembrane region" description="Helical" evidence="1">
    <location>
        <begin position="244"/>
        <end position="267"/>
    </location>
</feature>
<feature type="transmembrane region" description="Helical" evidence="1">
    <location>
        <begin position="177"/>
        <end position="198"/>
    </location>
</feature>
<feature type="transmembrane region" description="Helical" evidence="1">
    <location>
        <begin position="96"/>
        <end position="117"/>
    </location>
</feature>
<proteinExistence type="predicted"/>
<feature type="transmembrane region" description="Helical" evidence="1">
    <location>
        <begin position="129"/>
        <end position="157"/>
    </location>
</feature>
<dbReference type="HOGENOM" id="CLU_035509_1_1_1"/>
<keyword evidence="1" id="KW-1133">Transmembrane helix</keyword>
<dbReference type="STRING" id="936435.F8Q863"/>
<dbReference type="OMA" id="FFIWCAT"/>
<keyword evidence="1" id="KW-0812">Transmembrane</keyword>
<dbReference type="InterPro" id="IPR045340">
    <property type="entry name" value="DUF6533"/>
</dbReference>
<gene>
    <name evidence="3" type="ORF">SERLA73DRAFT_142671</name>
</gene>
<dbReference type="AlphaFoldDB" id="F8Q863"/>
<accession>F8Q863</accession>
<evidence type="ECO:0000256" key="1">
    <source>
        <dbReference type="SAM" id="Phobius"/>
    </source>
</evidence>
<organism evidence="4">
    <name type="scientific">Serpula lacrymans var. lacrymans (strain S7.3)</name>
    <name type="common">Dry rot fungus</name>
    <dbReference type="NCBI Taxonomy" id="936435"/>
    <lineage>
        <taxon>Eukaryota</taxon>
        <taxon>Fungi</taxon>
        <taxon>Dikarya</taxon>
        <taxon>Basidiomycota</taxon>
        <taxon>Agaricomycotina</taxon>
        <taxon>Agaricomycetes</taxon>
        <taxon>Agaricomycetidae</taxon>
        <taxon>Boletales</taxon>
        <taxon>Coniophorineae</taxon>
        <taxon>Serpulaceae</taxon>
        <taxon>Serpula</taxon>
    </lineage>
</organism>
<protein>
    <recommendedName>
        <fullName evidence="2">DUF6533 domain-containing protein</fullName>
    </recommendedName>
</protein>
<evidence type="ECO:0000313" key="3">
    <source>
        <dbReference type="EMBL" id="EGN95751.1"/>
    </source>
</evidence>